<comment type="caution">
    <text evidence="2">The sequence shown here is derived from an EMBL/GenBank/DDBJ whole genome shotgun (WGS) entry which is preliminary data.</text>
</comment>
<name>A0A0F5JFY8_9BACT</name>
<protein>
    <submittedName>
        <fullName evidence="2">Uncharacterized protein</fullName>
    </submittedName>
</protein>
<dbReference type="STRING" id="927665.HMPREF1535_02367"/>
<feature type="transmembrane region" description="Helical" evidence="1">
    <location>
        <begin position="7"/>
        <end position="31"/>
    </location>
</feature>
<accession>A0A0F5JFY8</accession>
<evidence type="ECO:0000313" key="3">
    <source>
        <dbReference type="Proteomes" id="UP000033047"/>
    </source>
</evidence>
<keyword evidence="1" id="KW-0812">Transmembrane</keyword>
<dbReference type="Proteomes" id="UP000033047">
    <property type="component" value="Unassembled WGS sequence"/>
</dbReference>
<evidence type="ECO:0000313" key="2">
    <source>
        <dbReference type="EMBL" id="KKB56392.1"/>
    </source>
</evidence>
<keyword evidence="1" id="KW-0472">Membrane</keyword>
<organism evidence="2 3">
    <name type="scientific">Parabacteroides goldsteinii DSM 19448 = WAL 12034</name>
    <dbReference type="NCBI Taxonomy" id="927665"/>
    <lineage>
        <taxon>Bacteria</taxon>
        <taxon>Pseudomonadati</taxon>
        <taxon>Bacteroidota</taxon>
        <taxon>Bacteroidia</taxon>
        <taxon>Bacteroidales</taxon>
        <taxon>Tannerellaceae</taxon>
        <taxon>Parabacteroides</taxon>
    </lineage>
</organism>
<evidence type="ECO:0000256" key="1">
    <source>
        <dbReference type="SAM" id="Phobius"/>
    </source>
</evidence>
<gene>
    <name evidence="2" type="ORF">HMPREF1535_02367</name>
</gene>
<proteinExistence type="predicted"/>
<keyword evidence="1" id="KW-1133">Transmembrane helix</keyword>
<dbReference type="HOGENOM" id="CLU_142698_0_0_10"/>
<dbReference type="RefSeq" id="WP_009859835.1">
    <property type="nucleotide sequence ID" value="NZ_KQ033912.1"/>
</dbReference>
<sequence>MEKFRKYLRIALPALFIAYLGCLIAFTHVHIVNGVTIVHSHPYHKTDDGQPDHEHGYAEFQLLHQLSTIQISGAAFVSILLAAFLTTLFILRNNPVYPDYLLPVRGKLSLRAPPVI</sequence>
<dbReference type="PATRIC" id="fig|927665.4.peg.2434"/>
<reference evidence="2 3" key="1">
    <citation type="submission" date="2013-04" db="EMBL/GenBank/DDBJ databases">
        <title>The Genome Sequence of Parabacteroides goldsteinii DSM 19448.</title>
        <authorList>
            <consortium name="The Broad Institute Genomics Platform"/>
            <person name="Earl A."/>
            <person name="Ward D."/>
            <person name="Feldgarden M."/>
            <person name="Gevers D."/>
            <person name="Martens E."/>
            <person name="Sakamoto M."/>
            <person name="Benno Y."/>
            <person name="Song Y."/>
            <person name="Liu C."/>
            <person name="Lee J."/>
            <person name="Bolanos M."/>
            <person name="Vaisanen M.L."/>
            <person name="Finegold S.M."/>
            <person name="Walker B."/>
            <person name="Young S."/>
            <person name="Zeng Q."/>
            <person name="Gargeya S."/>
            <person name="Fitzgerald M."/>
            <person name="Haas B."/>
            <person name="Abouelleil A."/>
            <person name="Allen A.W."/>
            <person name="Alvarado L."/>
            <person name="Arachchi H.M."/>
            <person name="Berlin A.M."/>
            <person name="Chapman S.B."/>
            <person name="Gainer-Dewar J."/>
            <person name="Goldberg J."/>
            <person name="Griggs A."/>
            <person name="Gujja S."/>
            <person name="Hansen M."/>
            <person name="Howarth C."/>
            <person name="Imamovic A."/>
            <person name="Ireland A."/>
            <person name="Larimer J."/>
            <person name="McCowan C."/>
            <person name="Murphy C."/>
            <person name="Pearson M."/>
            <person name="Poon T.W."/>
            <person name="Priest M."/>
            <person name="Roberts A."/>
            <person name="Saif S."/>
            <person name="Shea T."/>
            <person name="Sisk P."/>
            <person name="Sykes S."/>
            <person name="Wortman J."/>
            <person name="Nusbaum C."/>
            <person name="Birren B."/>
        </authorList>
    </citation>
    <scope>NUCLEOTIDE SEQUENCE [LARGE SCALE GENOMIC DNA]</scope>
    <source>
        <strain evidence="2 3">DSM 19448</strain>
    </source>
</reference>
<dbReference type="EMBL" id="AQHV01000011">
    <property type="protein sequence ID" value="KKB56392.1"/>
    <property type="molecule type" value="Genomic_DNA"/>
</dbReference>
<dbReference type="AlphaFoldDB" id="A0A0F5JFY8"/>
<feature type="transmembrane region" description="Helical" evidence="1">
    <location>
        <begin position="69"/>
        <end position="91"/>
    </location>
</feature>